<dbReference type="InterPro" id="IPR007841">
    <property type="entry name" value="UPF0210"/>
</dbReference>
<dbReference type="KEGG" id="abri:DFR85_10105"/>
<name>A0A2U9IFX1_9CREN</name>
<dbReference type="Gene3D" id="3.20.70.20">
    <property type="match status" value="1"/>
</dbReference>
<dbReference type="Pfam" id="PF05167">
    <property type="entry name" value="DUF711"/>
    <property type="match status" value="1"/>
</dbReference>
<dbReference type="PANTHER" id="PTHR37560">
    <property type="entry name" value="UPF0210 PROTEIN SPR0218"/>
    <property type="match status" value="1"/>
</dbReference>
<sequence length="329" mass="36959">MQIRALTVFVSSLEYDRISNYVEKIKKIDNIWTKRISLPETNLSISKVMELIPQDNSVLFSVCGMRDNDNRIMEILDALRSGSNIFCNILVNDIKNLDKITKILTKLEPEEATRLALLINDDFLLTPYFPASTANVVADSFGLALLYVKDFIENNISSAFQQANEFGLKVSRKIGAKFLGIDVSLSPWMNESVGEIIEKQSGKIFSLGNTWTVGEINKLIFSEAWRSKVTPIGFSETMLPIAEDNILKKRVEEGSLTLSQLVQLTFACAAGIDMVGIKEDPLLYKNLIKDLIAIQFTKKRPYAIRIIPSRGEDKINTKDFGIIPTIKVI</sequence>
<dbReference type="Proteomes" id="UP000248044">
    <property type="component" value="Chromosome"/>
</dbReference>
<accession>A0A2U9IFX1</accession>
<dbReference type="GeneID" id="36832511"/>
<keyword evidence="2" id="KW-1185">Reference proteome</keyword>
<dbReference type="OrthoDB" id="36493at2157"/>
<reference evidence="1 2" key="1">
    <citation type="submission" date="2018-05" db="EMBL/GenBank/DDBJ databases">
        <title>Complete Genome Sequences of Extremely Thermoacidophilic, Metal-Mobilizing Type-Strain Members of the Archaeal Family Sulfolobaceae: Acidianus brierleyi DSM-1651T, Acidianus sulfidivorans DSM-18786T, Metallosphaera hakonensis DSM-7519T, and Metallosphaera prunae DSM-10039T.</title>
        <authorList>
            <person name="Counts J.A."/>
            <person name="Kelly R.M."/>
        </authorList>
    </citation>
    <scope>NUCLEOTIDE SEQUENCE [LARGE SCALE GENOMIC DNA]</scope>
    <source>
        <strain evidence="1 2">DSM 1651</strain>
    </source>
</reference>
<evidence type="ECO:0000313" key="2">
    <source>
        <dbReference type="Proteomes" id="UP000248044"/>
    </source>
</evidence>
<protein>
    <submittedName>
        <fullName evidence="1">DUF711 domain-containing protein</fullName>
    </submittedName>
</protein>
<dbReference type="AlphaFoldDB" id="A0A2U9IFX1"/>
<gene>
    <name evidence="1" type="ORF">DFR85_10105</name>
</gene>
<organism evidence="1 2">
    <name type="scientific">Acidianus brierleyi</name>
    <dbReference type="NCBI Taxonomy" id="41673"/>
    <lineage>
        <taxon>Archaea</taxon>
        <taxon>Thermoproteota</taxon>
        <taxon>Thermoprotei</taxon>
        <taxon>Sulfolobales</taxon>
        <taxon>Sulfolobaceae</taxon>
        <taxon>Acidianus</taxon>
    </lineage>
</organism>
<evidence type="ECO:0000313" key="1">
    <source>
        <dbReference type="EMBL" id="AWR94900.1"/>
    </source>
</evidence>
<dbReference type="SUPFAM" id="SSF51998">
    <property type="entry name" value="PFL-like glycyl radical enzymes"/>
    <property type="match status" value="1"/>
</dbReference>
<dbReference type="PANTHER" id="PTHR37560:SF2">
    <property type="entry name" value="DUF711 DOMAIN-CONTAINING PROTEIN"/>
    <property type="match status" value="1"/>
</dbReference>
<dbReference type="EMBL" id="CP029289">
    <property type="protein sequence ID" value="AWR94900.1"/>
    <property type="molecule type" value="Genomic_DNA"/>
</dbReference>
<dbReference type="RefSeq" id="WP_110270781.1">
    <property type="nucleotide sequence ID" value="NZ_CP029289.2"/>
</dbReference>
<proteinExistence type="predicted"/>